<reference evidence="1 2" key="1">
    <citation type="submission" date="2020-03" db="EMBL/GenBank/DDBJ databases">
        <authorList>
            <person name="Bakhshi Ganjeh M."/>
        </authorList>
    </citation>
    <scope>NUCLEOTIDE SEQUENCE [LARGE SCALE GENOMIC DNA]</scope>
    <source>
        <strain evidence="2">Iran 50</strain>
    </source>
</reference>
<keyword evidence="2" id="KW-1185">Reference proteome</keyword>
<name>A0ABX7UQL6_9GAMM</name>
<protein>
    <submittedName>
        <fullName evidence="1">Uncharacterized protein</fullName>
    </submittedName>
</protein>
<dbReference type="Proteomes" id="UP000671960">
    <property type="component" value="Chromosome"/>
</dbReference>
<dbReference type="EMBL" id="CP050854">
    <property type="protein sequence ID" value="QTF06852.1"/>
    <property type="molecule type" value="Genomic_DNA"/>
</dbReference>
<organism evidence="1 2">
    <name type="scientific">Brenneria izadpanahii</name>
    <dbReference type="NCBI Taxonomy" id="2722756"/>
    <lineage>
        <taxon>Bacteria</taxon>
        <taxon>Pseudomonadati</taxon>
        <taxon>Pseudomonadota</taxon>
        <taxon>Gammaproteobacteria</taxon>
        <taxon>Enterobacterales</taxon>
        <taxon>Pectobacteriaceae</taxon>
        <taxon>Brenneria</taxon>
    </lineage>
</organism>
<accession>A0ABX7UQL6</accession>
<evidence type="ECO:0000313" key="2">
    <source>
        <dbReference type="Proteomes" id="UP000671960"/>
    </source>
</evidence>
<evidence type="ECO:0000313" key="1">
    <source>
        <dbReference type="EMBL" id="QTF06852.1"/>
    </source>
</evidence>
<gene>
    <name evidence="1" type="ORF">HC231_02040</name>
</gene>
<dbReference type="RefSeq" id="WP_208229520.1">
    <property type="nucleotide sequence ID" value="NZ_CP050854.1"/>
</dbReference>
<proteinExistence type="predicted"/>
<sequence>MMMFYSPPPSAMGKFRLRAAICDLNFIIRNGLGCIISGRDHHIGENAFFSMGW</sequence>